<keyword evidence="2" id="KW-0812">Transmembrane</keyword>
<comment type="function">
    <text evidence="1">Plays a central role in 2-thiolation of mcm(5)S(2)U at tRNA wobble positions of tRNA(Lys), tRNA(Glu) and tRNA(Gln). May act by forming a heterodimer with NCS6/CTU1 that ligates sulfur from thiocarboxylated URM1 onto the uridine of tRNAs at wobble position.</text>
</comment>
<dbReference type="Pfam" id="PF01425">
    <property type="entry name" value="Amidase"/>
    <property type="match status" value="2"/>
</dbReference>
<name>E2AI08_CAMFO</name>
<proteinExistence type="inferred from homology"/>
<dbReference type="STRING" id="104421.E2AI08"/>
<dbReference type="PANTHER" id="PTHR43372:SF2">
    <property type="entry name" value="IP13792P"/>
    <property type="match status" value="1"/>
</dbReference>
<feature type="domain" description="Amidase" evidence="3">
    <location>
        <begin position="67"/>
        <end position="293"/>
    </location>
</feature>
<feature type="domain" description="Amidase" evidence="3">
    <location>
        <begin position="327"/>
        <end position="471"/>
    </location>
</feature>
<dbReference type="GO" id="GO:0000049">
    <property type="term" value="F:tRNA binding"/>
    <property type="evidence" value="ECO:0007669"/>
    <property type="project" value="InterPro"/>
</dbReference>
<dbReference type="GO" id="GO:0016779">
    <property type="term" value="F:nucleotidyltransferase activity"/>
    <property type="evidence" value="ECO:0007669"/>
    <property type="project" value="UniProtKB-UniRule"/>
</dbReference>
<evidence type="ECO:0000313" key="4">
    <source>
        <dbReference type="EMBL" id="EFN66916.1"/>
    </source>
</evidence>
<keyword evidence="4" id="KW-0378">Hydrolase</keyword>
<dbReference type="Gene3D" id="3.40.50.620">
    <property type="entry name" value="HUPs"/>
    <property type="match status" value="1"/>
</dbReference>
<dbReference type="SUPFAM" id="SSF52402">
    <property type="entry name" value="Adenine nucleotide alpha hydrolases-like"/>
    <property type="match status" value="1"/>
</dbReference>
<dbReference type="SUPFAM" id="SSF75304">
    <property type="entry name" value="Amidase signature (AS) enzymes"/>
    <property type="match status" value="1"/>
</dbReference>
<dbReference type="UniPathway" id="UPA00988"/>
<dbReference type="InterPro" id="IPR014729">
    <property type="entry name" value="Rossmann-like_a/b/a_fold"/>
</dbReference>
<dbReference type="GO" id="GO:0034227">
    <property type="term" value="P:tRNA thio-modification"/>
    <property type="evidence" value="ECO:0007669"/>
    <property type="project" value="UniProtKB-UniRule"/>
</dbReference>
<dbReference type="AlphaFoldDB" id="E2AI08"/>
<dbReference type="GO" id="GO:0005737">
    <property type="term" value="C:cytoplasm"/>
    <property type="evidence" value="ECO:0007669"/>
    <property type="project" value="UniProtKB-SubCell"/>
</dbReference>
<evidence type="ECO:0000256" key="2">
    <source>
        <dbReference type="SAM" id="Phobius"/>
    </source>
</evidence>
<dbReference type="FunCoup" id="E2AI08">
    <property type="interactions" value="6"/>
</dbReference>
<keyword evidence="2" id="KW-1133">Transmembrane helix</keyword>
<evidence type="ECO:0000313" key="5">
    <source>
        <dbReference type="Proteomes" id="UP000000311"/>
    </source>
</evidence>
<protein>
    <recommendedName>
        <fullName evidence="1">Cytoplasmic tRNA 2-thiolation protein 2</fullName>
    </recommendedName>
</protein>
<organism evidence="5">
    <name type="scientific">Camponotus floridanus</name>
    <name type="common">Florida carpenter ant</name>
    <dbReference type="NCBI Taxonomy" id="104421"/>
    <lineage>
        <taxon>Eukaryota</taxon>
        <taxon>Metazoa</taxon>
        <taxon>Ecdysozoa</taxon>
        <taxon>Arthropoda</taxon>
        <taxon>Hexapoda</taxon>
        <taxon>Insecta</taxon>
        <taxon>Pterygota</taxon>
        <taxon>Neoptera</taxon>
        <taxon>Endopterygota</taxon>
        <taxon>Hymenoptera</taxon>
        <taxon>Apocrita</taxon>
        <taxon>Aculeata</taxon>
        <taxon>Formicoidea</taxon>
        <taxon>Formicidae</taxon>
        <taxon>Formicinae</taxon>
        <taxon>Camponotus</taxon>
    </lineage>
</organism>
<accession>E2AI08</accession>
<keyword evidence="1" id="KW-0819">tRNA processing</keyword>
<dbReference type="HAMAP" id="MF_03054">
    <property type="entry name" value="CTU2"/>
    <property type="match status" value="1"/>
</dbReference>
<comment type="pathway">
    <text evidence="1">tRNA modification; 5-methoxycarbonylmethyl-2-thiouridine-tRNA biosynthesis.</text>
</comment>
<dbReference type="InterPro" id="IPR052739">
    <property type="entry name" value="FAAH2"/>
</dbReference>
<dbReference type="OrthoDB" id="25129at2759"/>
<dbReference type="InterPro" id="IPR023631">
    <property type="entry name" value="Amidase_dom"/>
</dbReference>
<keyword evidence="2" id="KW-0472">Membrane</keyword>
<sequence length="934" mass="105217">MNMIGITILKALIKGSLFCLYCLLGPFFKLRGLKKKRQCPPIDNKILLQSATEITQRIRRREIGSEEIITAYIKRCKEVNPLINAIVEDRFEAAIQEARKIDDFLKSTTMDEARIAIEKPLLGLPVTIKESIAVQGMSHSVGVKDAPSRAMSDANVVTKIREAGGIPILVSNTPELCLWWDTFNKVTGTTKNPYDNRKIAGGSSGGEAALLGAGASLLSLASDIAGSARLPAMFCGVFGHKPTPNWVSVEGHKPDANDKNWPYFFTIGPMVRYASDLPLLLTVISQTDEARIGFNKKVRLKDMKFFYMDHCGSSVTNSVNSDMKNVIYKLIRYLEMTYNIKVQKKSKSVLVETLKYIFFMSPHPFPAICFGIMKNISEQLSLSKYNKLLEMRMRLKQQFKELLGDNGVLIFPSFTSPAHYPHESLYNVCNYTYMMMFNMLGLPVTQCPLGFNKNQLPLGLQIVANPGCDYLTIAMAQEIERAFGGWREPSKSTRLTYTTNTTLCRKCRHEDVDVLLIGQSGYCKTCFITMTDHKFRAALGKSKIIRQGDSILVDHSGELNSTVLLHLIKSGMSQSAHKKLIFKTLILYIDDGDIMGRTIDERNILKYKIAKEIKDSGFNGYAVSLNQILCEENTLDIKPIDQEICYEHEDHLCTILDNLPDNTSRTDLLNQLRRRLLILAARKLGCNKIFVADSAMEIATKVLGDICLGRGAQLSTLANFCDTRDEVKILKPLRNFTQQELVYYSEHYKIKSIKLRESNVTTLATSIQALAHNFTADLESQFSGTISTIFRTAEKISPRINSQQNAEDNCVLCDARLDATSSTEEVSAMRAIEVSKLMSSNIEIKTSNDKENEKSNYTSLCLEDKIYCNNNTECCKNNKTKITAEDVWRYLCYSCRLIFRNSEILSILPIPLLFAVQQRLALKSMREEINDFLL</sequence>
<keyword evidence="5" id="KW-1185">Reference proteome</keyword>
<dbReference type="Proteomes" id="UP000000311">
    <property type="component" value="Unassembled WGS sequence"/>
</dbReference>
<dbReference type="EMBL" id="GL439621">
    <property type="protein sequence ID" value="EFN66916.1"/>
    <property type="molecule type" value="Genomic_DNA"/>
</dbReference>
<dbReference type="InParanoid" id="E2AI08"/>
<dbReference type="InterPro" id="IPR019407">
    <property type="entry name" value="CTU2"/>
</dbReference>
<dbReference type="Pfam" id="PF10288">
    <property type="entry name" value="CTU2"/>
    <property type="match status" value="1"/>
</dbReference>
<feature type="transmembrane region" description="Helical" evidence="2">
    <location>
        <begin position="6"/>
        <end position="28"/>
    </location>
</feature>
<dbReference type="Gene3D" id="3.90.1300.10">
    <property type="entry name" value="Amidase signature (AS) domain"/>
    <property type="match status" value="1"/>
</dbReference>
<dbReference type="GO" id="GO:0012505">
    <property type="term" value="C:endomembrane system"/>
    <property type="evidence" value="ECO:0007669"/>
    <property type="project" value="TreeGrafter"/>
</dbReference>
<comment type="subcellular location">
    <subcellularLocation>
        <location evidence="1">Cytoplasm</location>
    </subcellularLocation>
</comment>
<dbReference type="PANTHER" id="PTHR43372">
    <property type="entry name" value="FATTY-ACID AMIDE HYDROLASE"/>
    <property type="match status" value="1"/>
</dbReference>
<dbReference type="GO" id="GO:0002098">
    <property type="term" value="P:tRNA wobble uridine modification"/>
    <property type="evidence" value="ECO:0007669"/>
    <property type="project" value="UniProtKB-UniRule"/>
</dbReference>
<dbReference type="GO" id="GO:0016787">
    <property type="term" value="F:hydrolase activity"/>
    <property type="evidence" value="ECO:0007669"/>
    <property type="project" value="UniProtKB-KW"/>
</dbReference>
<evidence type="ECO:0000259" key="3">
    <source>
        <dbReference type="Pfam" id="PF01425"/>
    </source>
</evidence>
<reference evidence="4 5" key="1">
    <citation type="journal article" date="2010" name="Science">
        <title>Genomic comparison of the ants Camponotus floridanus and Harpegnathos saltator.</title>
        <authorList>
            <person name="Bonasio R."/>
            <person name="Zhang G."/>
            <person name="Ye C."/>
            <person name="Mutti N.S."/>
            <person name="Fang X."/>
            <person name="Qin N."/>
            <person name="Donahue G."/>
            <person name="Yang P."/>
            <person name="Li Q."/>
            <person name="Li C."/>
            <person name="Zhang P."/>
            <person name="Huang Z."/>
            <person name="Berger S.L."/>
            <person name="Reinberg D."/>
            <person name="Wang J."/>
            <person name="Liebig J."/>
        </authorList>
    </citation>
    <scope>NUCLEOTIDE SEQUENCE [LARGE SCALE GENOMIC DNA]</scope>
    <source>
        <strain evidence="5">C129</strain>
    </source>
</reference>
<gene>
    <name evidence="4" type="ORF">EAG_02421</name>
</gene>
<keyword evidence="1" id="KW-0963">Cytoplasm</keyword>
<comment type="similarity">
    <text evidence="1">Belongs to the CTU2/NCS2 family.</text>
</comment>
<dbReference type="InterPro" id="IPR036928">
    <property type="entry name" value="AS_sf"/>
</dbReference>
<evidence type="ECO:0000256" key="1">
    <source>
        <dbReference type="HAMAP-Rule" id="MF_03054"/>
    </source>
</evidence>
<dbReference type="GO" id="GO:0032447">
    <property type="term" value="P:protein urmylation"/>
    <property type="evidence" value="ECO:0007669"/>
    <property type="project" value="UniProtKB-UniRule"/>
</dbReference>